<dbReference type="GO" id="GO:0004519">
    <property type="term" value="F:endonuclease activity"/>
    <property type="evidence" value="ECO:0007669"/>
    <property type="project" value="UniProtKB-KW"/>
</dbReference>
<evidence type="ECO:0000313" key="1">
    <source>
        <dbReference type="EMBL" id="QJA70703.1"/>
    </source>
</evidence>
<name>A0A6M3JL75_9ZZZZ</name>
<dbReference type="AlphaFoldDB" id="A0A6M3JL75"/>
<sequence>MPHKDPEVRKEYAHRRYLKKKEEFKRLARERYHGDKENIRKRRLELAYKHRLKNNERERERYVQWRCEAFAAYGGACACCGETEPLFLEFDHINNDGSGHRKKIGTSAKAMVKWLKDNNYPPEFQILCANCNQGKRRNGGTCPHKSKKDRFCSQEI</sequence>
<gene>
    <name evidence="1" type="ORF">MM415A03587_0006</name>
</gene>
<organism evidence="1">
    <name type="scientific">viral metagenome</name>
    <dbReference type="NCBI Taxonomy" id="1070528"/>
    <lineage>
        <taxon>unclassified sequences</taxon>
        <taxon>metagenomes</taxon>
        <taxon>organismal metagenomes</taxon>
    </lineage>
</organism>
<protein>
    <submittedName>
        <fullName evidence="1">Putative HNH endonuclease</fullName>
    </submittedName>
</protein>
<proteinExistence type="predicted"/>
<keyword evidence="1" id="KW-0378">Hydrolase</keyword>
<reference evidence="1" key="1">
    <citation type="submission" date="2020-03" db="EMBL/GenBank/DDBJ databases">
        <title>The deep terrestrial virosphere.</title>
        <authorList>
            <person name="Holmfeldt K."/>
            <person name="Nilsson E."/>
            <person name="Simone D."/>
            <person name="Lopez-Fernandez M."/>
            <person name="Wu X."/>
            <person name="de Brujin I."/>
            <person name="Lundin D."/>
            <person name="Andersson A."/>
            <person name="Bertilsson S."/>
            <person name="Dopson M."/>
        </authorList>
    </citation>
    <scope>NUCLEOTIDE SEQUENCE</scope>
    <source>
        <strain evidence="1">MM415A03587</strain>
    </source>
</reference>
<keyword evidence="1" id="KW-0255">Endonuclease</keyword>
<keyword evidence="1" id="KW-0540">Nuclease</keyword>
<dbReference type="EMBL" id="MT141814">
    <property type="protein sequence ID" value="QJA70703.1"/>
    <property type="molecule type" value="Genomic_DNA"/>
</dbReference>
<accession>A0A6M3JL75</accession>